<reference evidence="2" key="1">
    <citation type="submission" date="2022-04" db="EMBL/GenBank/DDBJ databases">
        <title>Paenibacillus mangrovi sp. nov., a novel endophytic bacterium isolated from bark of Kandelia candel.</title>
        <authorList>
            <person name="Tuo L."/>
        </authorList>
    </citation>
    <scope>NUCLEOTIDE SEQUENCE</scope>
    <source>
        <strain evidence="2">KQZ6P-2</strain>
    </source>
</reference>
<evidence type="ECO:0000313" key="2">
    <source>
        <dbReference type="EMBL" id="MCJ8014549.1"/>
    </source>
</evidence>
<sequence>MKNIIDRLNHWIARVPERFSVLSETEVSLRPQPHKWSKKEILGHLCDSALNNLQRFIRAQYEEQPQTVIKYAQDEWVRLMGYQELPLEHVLSLWVSLNTQVAAIIKNIPEEKLQSTYPFSDGKHVTLEWMIRDYVDHLEHHLRQIFGKEIY</sequence>
<dbReference type="Proteomes" id="UP001139347">
    <property type="component" value="Unassembled WGS sequence"/>
</dbReference>
<dbReference type="InterPro" id="IPR034660">
    <property type="entry name" value="DinB/YfiT-like"/>
</dbReference>
<proteinExistence type="predicted"/>
<dbReference type="InterPro" id="IPR024775">
    <property type="entry name" value="DinB-like"/>
</dbReference>
<accession>A0A9X2B4F1</accession>
<comment type="caution">
    <text evidence="2">The sequence shown here is derived from an EMBL/GenBank/DDBJ whole genome shotgun (WGS) entry which is preliminary data.</text>
</comment>
<dbReference type="AlphaFoldDB" id="A0A9X2B4F1"/>
<name>A0A9X2B4F1_9BACL</name>
<evidence type="ECO:0000259" key="1">
    <source>
        <dbReference type="Pfam" id="PF12867"/>
    </source>
</evidence>
<dbReference type="Pfam" id="PF12867">
    <property type="entry name" value="DinB_2"/>
    <property type="match status" value="1"/>
</dbReference>
<gene>
    <name evidence="2" type="ORF">MUG84_22885</name>
</gene>
<protein>
    <submittedName>
        <fullName evidence="2">DinB family protein</fullName>
    </submittedName>
</protein>
<dbReference type="Gene3D" id="1.20.120.450">
    <property type="entry name" value="dinb family like domain"/>
    <property type="match status" value="1"/>
</dbReference>
<organism evidence="2 3">
    <name type="scientific">Paenibacillus mangrovi</name>
    <dbReference type="NCBI Taxonomy" id="2931978"/>
    <lineage>
        <taxon>Bacteria</taxon>
        <taxon>Bacillati</taxon>
        <taxon>Bacillota</taxon>
        <taxon>Bacilli</taxon>
        <taxon>Bacillales</taxon>
        <taxon>Paenibacillaceae</taxon>
        <taxon>Paenibacillus</taxon>
    </lineage>
</organism>
<dbReference type="EMBL" id="JALIRP010000012">
    <property type="protein sequence ID" value="MCJ8014549.1"/>
    <property type="molecule type" value="Genomic_DNA"/>
</dbReference>
<feature type="domain" description="DinB-like" evidence="1">
    <location>
        <begin position="13"/>
        <end position="145"/>
    </location>
</feature>
<dbReference type="RefSeq" id="WP_244729341.1">
    <property type="nucleotide sequence ID" value="NZ_JALIRP010000012.1"/>
</dbReference>
<dbReference type="SUPFAM" id="SSF109854">
    <property type="entry name" value="DinB/YfiT-like putative metalloenzymes"/>
    <property type="match status" value="1"/>
</dbReference>
<evidence type="ECO:0000313" key="3">
    <source>
        <dbReference type="Proteomes" id="UP001139347"/>
    </source>
</evidence>
<keyword evidence="3" id="KW-1185">Reference proteome</keyword>